<protein>
    <recommendedName>
        <fullName evidence="5">NYN domain-containing protein</fullName>
    </recommendedName>
</protein>
<feature type="transmembrane region" description="Helical" evidence="2">
    <location>
        <begin position="123"/>
        <end position="141"/>
    </location>
</feature>
<keyword evidence="2" id="KW-0472">Membrane</keyword>
<proteinExistence type="predicted"/>
<dbReference type="EMBL" id="JACBZA010000001">
    <property type="protein sequence ID" value="NYH87249.1"/>
    <property type="molecule type" value="Genomic_DNA"/>
</dbReference>
<evidence type="ECO:0000256" key="2">
    <source>
        <dbReference type="SAM" id="Phobius"/>
    </source>
</evidence>
<evidence type="ECO:0008006" key="5">
    <source>
        <dbReference type="Google" id="ProtNLM"/>
    </source>
</evidence>
<keyword evidence="2" id="KW-1133">Transmembrane helix</keyword>
<sequence length="390" mass="40706">MSRRPPAPAFTPAPGPASGAPAPAAAPGSTSASGGMPVAWPVRLGYAATAWSALYAVLGLFWTAGGPGFPFGPGHDPVPYESALGSVPAGVAAPALAAFGILGAVLGLVATRFLAADRTLGRAAPAFVAYAAVTALALLVVVPDRRVLMLVAYAPILTGVGLYVLVTGSSMPHLGDPGLWTVTQQAVFVLGGLAWAGLALATARRYRAACLACGRTAGRVSRWTTPATAARWGRWAVGLAVVVPLVYAGTRWAWALGLPLGIDQEFYRQGKEDGLWMAGAALGSLGILGAALTLGLVQRWGEIYPRWLWFRAGRTVPPKVAIVPATLVSVIVTAAGLAYWRLIWRPEFSQQWWATLGPELLWPLWGAGLAAATLAYHLRRRGTCRTCGQS</sequence>
<feature type="transmembrane region" description="Helical" evidence="2">
    <location>
        <begin position="84"/>
        <end position="111"/>
    </location>
</feature>
<gene>
    <name evidence="3" type="ORF">FHR37_006100</name>
</gene>
<evidence type="ECO:0000256" key="1">
    <source>
        <dbReference type="SAM" id="MobiDB-lite"/>
    </source>
</evidence>
<feature type="transmembrane region" description="Helical" evidence="2">
    <location>
        <begin position="44"/>
        <end position="64"/>
    </location>
</feature>
<keyword evidence="4" id="KW-1185">Reference proteome</keyword>
<feature type="transmembrane region" description="Helical" evidence="2">
    <location>
        <begin position="274"/>
        <end position="297"/>
    </location>
</feature>
<organism evidence="3 4">
    <name type="scientific">Actinopolymorpha cephalotaxi</name>
    <dbReference type="NCBI Taxonomy" id="504797"/>
    <lineage>
        <taxon>Bacteria</taxon>
        <taxon>Bacillati</taxon>
        <taxon>Actinomycetota</taxon>
        <taxon>Actinomycetes</taxon>
        <taxon>Propionibacteriales</taxon>
        <taxon>Actinopolymorphaceae</taxon>
        <taxon>Actinopolymorpha</taxon>
    </lineage>
</organism>
<reference evidence="3 4" key="1">
    <citation type="submission" date="2020-07" db="EMBL/GenBank/DDBJ databases">
        <title>Sequencing the genomes of 1000 actinobacteria strains.</title>
        <authorList>
            <person name="Klenk H.-P."/>
        </authorList>
    </citation>
    <scope>NUCLEOTIDE SEQUENCE [LARGE SCALE GENOMIC DNA]</scope>
    <source>
        <strain evidence="3 4">DSM 45117</strain>
    </source>
</reference>
<name>A0ABX2SC81_9ACTN</name>
<evidence type="ECO:0000313" key="3">
    <source>
        <dbReference type="EMBL" id="NYH87249.1"/>
    </source>
</evidence>
<feature type="transmembrane region" description="Helical" evidence="2">
    <location>
        <begin position="318"/>
        <end position="340"/>
    </location>
</feature>
<accession>A0ABX2SC81</accession>
<feature type="compositionally biased region" description="Pro residues" evidence="1">
    <location>
        <begin position="1"/>
        <end position="15"/>
    </location>
</feature>
<feature type="transmembrane region" description="Helical" evidence="2">
    <location>
        <begin position="147"/>
        <end position="166"/>
    </location>
</feature>
<feature type="transmembrane region" description="Helical" evidence="2">
    <location>
        <begin position="360"/>
        <end position="378"/>
    </location>
</feature>
<evidence type="ECO:0000313" key="4">
    <source>
        <dbReference type="Proteomes" id="UP000533017"/>
    </source>
</evidence>
<dbReference type="Proteomes" id="UP000533017">
    <property type="component" value="Unassembled WGS sequence"/>
</dbReference>
<keyword evidence="2" id="KW-0812">Transmembrane</keyword>
<feature type="region of interest" description="Disordered" evidence="1">
    <location>
        <begin position="1"/>
        <end position="28"/>
    </location>
</feature>
<dbReference type="RefSeq" id="WP_139239091.1">
    <property type="nucleotide sequence ID" value="NZ_FOOI01000013.1"/>
</dbReference>
<feature type="transmembrane region" description="Helical" evidence="2">
    <location>
        <begin position="232"/>
        <end position="254"/>
    </location>
</feature>
<comment type="caution">
    <text evidence="3">The sequence shown here is derived from an EMBL/GenBank/DDBJ whole genome shotgun (WGS) entry which is preliminary data.</text>
</comment>
<feature type="compositionally biased region" description="Low complexity" evidence="1">
    <location>
        <begin position="16"/>
        <end position="28"/>
    </location>
</feature>